<dbReference type="PANTHER" id="PTHR21301:SF10">
    <property type="entry name" value="REVERSE TRANSCRIPTASE DOMAIN-CONTAINING PROTEIN"/>
    <property type="match status" value="1"/>
</dbReference>
<dbReference type="InterPro" id="IPR000305">
    <property type="entry name" value="GIY-YIG_endonuc"/>
</dbReference>
<feature type="domain" description="Reverse transcriptase" evidence="2">
    <location>
        <begin position="504"/>
        <end position="745"/>
    </location>
</feature>
<dbReference type="Pfam" id="PF00078">
    <property type="entry name" value="RVT_1"/>
    <property type="match status" value="1"/>
</dbReference>
<accession>A0A9Q1C3C8</accession>
<evidence type="ECO:0008006" key="5">
    <source>
        <dbReference type="Google" id="ProtNLM"/>
    </source>
</evidence>
<feature type="domain" description="GIY-YIG" evidence="1">
    <location>
        <begin position="949"/>
        <end position="1044"/>
    </location>
</feature>
<dbReference type="PANTHER" id="PTHR21301">
    <property type="entry name" value="REVERSE TRANSCRIPTASE"/>
    <property type="match status" value="1"/>
</dbReference>
<reference evidence="3" key="1">
    <citation type="submission" date="2021-10" db="EMBL/GenBank/DDBJ databases">
        <title>Tropical sea cucumber genome reveals ecological adaptation and Cuvierian tubules defense mechanism.</title>
        <authorList>
            <person name="Chen T."/>
        </authorList>
    </citation>
    <scope>NUCLEOTIDE SEQUENCE</scope>
    <source>
        <strain evidence="3">Nanhai2018</strain>
        <tissue evidence="3">Muscle</tissue>
    </source>
</reference>
<comment type="caution">
    <text evidence="3">The sequence shown here is derived from an EMBL/GenBank/DDBJ whole genome shotgun (WGS) entry which is preliminary data.</text>
</comment>
<evidence type="ECO:0000259" key="1">
    <source>
        <dbReference type="PROSITE" id="PS50164"/>
    </source>
</evidence>
<dbReference type="InterPro" id="IPR000477">
    <property type="entry name" value="RT_dom"/>
</dbReference>
<dbReference type="OrthoDB" id="8946688at2759"/>
<proteinExistence type="predicted"/>
<sequence length="1049" mass="118178">MPVACCVILKCNMYVQINMLCIVLQEISLDKKPLRLLNRKKNVTTLIYVGNPVQLIGRSSDKGGKFVLLDNSEYDSKVLSQLTNPLHYSQIEEDPTQDILKVVANWASKWVSQGQIDVVFLDLQLSICDRKIKSNLHFKPTDSHNYLLYPSNHPKSCTKSIPYSQLLRARRICSEDSDFSAASKSILSFFEKRQYPTKVLTGALHRIQGIDRAEALSKKSNTSTNLRIPLVISHHPSVRPIIRAIYRNIETLRKDPSTRDLFPEPPITAFRVEKNISKHLVRASHPQQPTDNTPGTFPCGRSRCNTCPVVGKNTLINILGSNGNRFSVNQHFTCTSTNLVYILVCGRCNCLYVGETKRRLADRITEHLRSIKQNLQGYPVATHFNPPSPCSIKDLAVTAALMCRGSDRDRQTAENRLIMKLGTLSPHEEREALLSLKRNKNLIIKPADKGGAVVVWQKDLYVAEADKQLSDQTAYTELPSDPTSDSQALVKKTLTNLIRNNQLPKSATSLLHPCPQISNFYLLPKIHKANNPGRPIVSSHSCPTVLISEFLDSVLFPLVSALPSFVQDTPHFLRLIQDFEFPENCGERLLFTMDVSSLYTSIPHHAALSAIRHYLDQRQDPQIPTTTFLRLTELVLTQNCFQFNGRFFRQVKGVAMGTKMGPSVACLTMGHFEEQLFSQYTGSHPFLYKRYIDDIVGVATGTRQDLESFIQFVGSFCPFLKFTHCISDTSVVFLDLQLSICDRKIKSNLHFKPTDSHNYLLYPSNHPKSCTKSIPYSQLLRARRICSEDSDFSAASKSILSFFEKRQYPTKVLTGALHRIQGIDRAEALSKKSNTSTNLRIPLVISHHPSVRPIIRAIYRNIETLRKDPSTRDLFPEPPITAFRVEKNISKHLVRASHPQQPTDNTPGTFPCGRSRCNTCPVVGKNTLINILGSNGNRFSVNQHFTCTSTNLVYILVCGRCNCLYVGETKRRLADRITEHLRSIKQNLQGYPVATHFNPPSPCSIKDLAVTAALMCRGSDRDRQTAENRLIMKLGTLSPHGLNIRMDLF</sequence>
<protein>
    <recommendedName>
        <fullName evidence="5">Reverse transcriptase domain-containing protein</fullName>
    </recommendedName>
</protein>
<evidence type="ECO:0000313" key="4">
    <source>
        <dbReference type="Proteomes" id="UP001152320"/>
    </source>
</evidence>
<dbReference type="Proteomes" id="UP001152320">
    <property type="component" value="Chromosome 8"/>
</dbReference>
<dbReference type="Pfam" id="PF26215">
    <property type="entry name" value="HTH_animal"/>
    <property type="match status" value="2"/>
</dbReference>
<dbReference type="CDD" id="cd10442">
    <property type="entry name" value="GIY-YIG_PLEs"/>
    <property type="match status" value="2"/>
</dbReference>
<gene>
    <name evidence="3" type="ORF">HOLleu_18800</name>
</gene>
<dbReference type="EMBL" id="JAIZAY010000008">
    <property type="protein sequence ID" value="KAJ8037871.1"/>
    <property type="molecule type" value="Genomic_DNA"/>
</dbReference>
<dbReference type="AlphaFoldDB" id="A0A9Q1C3C8"/>
<dbReference type="InterPro" id="IPR058912">
    <property type="entry name" value="HTH_animal"/>
</dbReference>
<organism evidence="3 4">
    <name type="scientific">Holothuria leucospilota</name>
    <name type="common">Black long sea cucumber</name>
    <name type="synonym">Mertensiothuria leucospilota</name>
    <dbReference type="NCBI Taxonomy" id="206669"/>
    <lineage>
        <taxon>Eukaryota</taxon>
        <taxon>Metazoa</taxon>
        <taxon>Echinodermata</taxon>
        <taxon>Eleutherozoa</taxon>
        <taxon>Echinozoa</taxon>
        <taxon>Holothuroidea</taxon>
        <taxon>Aspidochirotacea</taxon>
        <taxon>Aspidochirotida</taxon>
        <taxon>Holothuriidae</taxon>
        <taxon>Holothuria</taxon>
    </lineage>
</organism>
<name>A0A9Q1C3C8_HOLLE</name>
<feature type="domain" description="GIY-YIG" evidence="1">
    <location>
        <begin position="336"/>
        <end position="430"/>
    </location>
</feature>
<evidence type="ECO:0000259" key="2">
    <source>
        <dbReference type="PROSITE" id="PS50878"/>
    </source>
</evidence>
<keyword evidence="4" id="KW-1185">Reference proteome</keyword>
<evidence type="ECO:0000313" key="3">
    <source>
        <dbReference type="EMBL" id="KAJ8037871.1"/>
    </source>
</evidence>
<dbReference type="PROSITE" id="PS50878">
    <property type="entry name" value="RT_POL"/>
    <property type="match status" value="1"/>
</dbReference>
<dbReference type="PROSITE" id="PS50164">
    <property type="entry name" value="GIY_YIG"/>
    <property type="match status" value="2"/>
</dbReference>